<dbReference type="PANTHER" id="PTHR31169:SF8">
    <property type="entry name" value="ZINC-FINGER DOMAIN OF MONOAMINE-OXIDASE A REPRESSOR R1 PROTEIN"/>
    <property type="match status" value="1"/>
</dbReference>
<comment type="subcellular location">
    <subcellularLocation>
        <location evidence="2">Cytoplasm</location>
    </subcellularLocation>
    <subcellularLocation>
        <location evidence="1">Nucleus</location>
    </subcellularLocation>
</comment>
<dbReference type="Proteomes" id="UP001642360">
    <property type="component" value="Unassembled WGS sequence"/>
</dbReference>
<keyword evidence="4" id="KW-1017">Isopeptide bond</keyword>
<accession>A0ABC8S7A0</accession>
<keyword evidence="7" id="KW-0805">Transcription regulation</keyword>
<name>A0ABC8S7A0_9AQUA</name>
<keyword evidence="6" id="KW-0832">Ubl conjugation</keyword>
<evidence type="ECO:0000256" key="6">
    <source>
        <dbReference type="ARBA" id="ARBA00022843"/>
    </source>
</evidence>
<keyword evidence="3" id="KW-0963">Cytoplasm</keyword>
<evidence type="ECO:0000256" key="10">
    <source>
        <dbReference type="SAM" id="MobiDB-lite"/>
    </source>
</evidence>
<feature type="region of interest" description="Disordered" evidence="10">
    <location>
        <begin position="1"/>
        <end position="42"/>
    </location>
</feature>
<dbReference type="PANTHER" id="PTHR31169">
    <property type="entry name" value="OS05G0300700 PROTEIN"/>
    <property type="match status" value="1"/>
</dbReference>
<dbReference type="GO" id="GO:0005634">
    <property type="term" value="C:nucleus"/>
    <property type="evidence" value="ECO:0007669"/>
    <property type="project" value="UniProtKB-SubCell"/>
</dbReference>
<organism evidence="12 13">
    <name type="scientific">Ilex paraguariensis</name>
    <name type="common">yerba mate</name>
    <dbReference type="NCBI Taxonomy" id="185542"/>
    <lineage>
        <taxon>Eukaryota</taxon>
        <taxon>Viridiplantae</taxon>
        <taxon>Streptophyta</taxon>
        <taxon>Embryophyta</taxon>
        <taxon>Tracheophyta</taxon>
        <taxon>Spermatophyta</taxon>
        <taxon>Magnoliopsida</taxon>
        <taxon>eudicotyledons</taxon>
        <taxon>Gunneridae</taxon>
        <taxon>Pentapetalae</taxon>
        <taxon>asterids</taxon>
        <taxon>campanulids</taxon>
        <taxon>Aquifoliales</taxon>
        <taxon>Aquifoliaceae</taxon>
        <taxon>Ilex</taxon>
    </lineage>
</organism>
<proteinExistence type="predicted"/>
<dbReference type="AlphaFoldDB" id="A0ABC8S7A0"/>
<evidence type="ECO:0000256" key="1">
    <source>
        <dbReference type="ARBA" id="ARBA00004123"/>
    </source>
</evidence>
<sequence>MAVASSPSPKQIASEQKKKKKNSRQQSDDEGIASPRKRSKCPGVRVVGGRIYDSQNGKSCHQCRQKTMDFVAVCKNQKKNKPCTIKFCHKCLLNRYGEKAEEVASLGDWRCPKCRGICNCSFCMKKRGHQPTGLLAHTAKAIGFSSVSEMLHLEDPENFDIAKIVQDNGSLPKKKLLQKRSQ</sequence>
<evidence type="ECO:0000256" key="3">
    <source>
        <dbReference type="ARBA" id="ARBA00022490"/>
    </source>
</evidence>
<evidence type="ECO:0000313" key="13">
    <source>
        <dbReference type="Proteomes" id="UP001642360"/>
    </source>
</evidence>
<keyword evidence="9" id="KW-0539">Nucleus</keyword>
<evidence type="ECO:0000313" key="12">
    <source>
        <dbReference type="EMBL" id="CAK9153081.1"/>
    </source>
</evidence>
<dbReference type="GO" id="GO:0005737">
    <property type="term" value="C:cytoplasm"/>
    <property type="evidence" value="ECO:0007669"/>
    <property type="project" value="UniProtKB-SubCell"/>
</dbReference>
<dbReference type="EMBL" id="CAUOFW020002347">
    <property type="protein sequence ID" value="CAK9153081.1"/>
    <property type="molecule type" value="Genomic_DNA"/>
</dbReference>
<reference evidence="12 13" key="1">
    <citation type="submission" date="2024-02" db="EMBL/GenBank/DDBJ databases">
        <authorList>
            <person name="Vignale AGUSTIN F."/>
            <person name="Sosa J E."/>
            <person name="Modenutti C."/>
        </authorList>
    </citation>
    <scope>NUCLEOTIDE SEQUENCE [LARGE SCALE GENOMIC DNA]</scope>
</reference>
<evidence type="ECO:0000256" key="7">
    <source>
        <dbReference type="ARBA" id="ARBA00023015"/>
    </source>
</evidence>
<evidence type="ECO:0000256" key="9">
    <source>
        <dbReference type="ARBA" id="ARBA00023242"/>
    </source>
</evidence>
<feature type="compositionally biased region" description="Polar residues" evidence="10">
    <location>
        <begin position="1"/>
        <end position="14"/>
    </location>
</feature>
<keyword evidence="8" id="KW-0804">Transcription</keyword>
<dbReference type="InterPro" id="IPR040221">
    <property type="entry name" value="CDCA7/CDA7L"/>
</dbReference>
<dbReference type="InterPro" id="IPR018866">
    <property type="entry name" value="Znf-4CXXC_R1"/>
</dbReference>
<keyword evidence="13" id="KW-1185">Reference proteome</keyword>
<evidence type="ECO:0000256" key="2">
    <source>
        <dbReference type="ARBA" id="ARBA00004496"/>
    </source>
</evidence>
<evidence type="ECO:0000256" key="8">
    <source>
        <dbReference type="ARBA" id="ARBA00023163"/>
    </source>
</evidence>
<evidence type="ECO:0000256" key="4">
    <source>
        <dbReference type="ARBA" id="ARBA00022499"/>
    </source>
</evidence>
<dbReference type="Pfam" id="PF10497">
    <property type="entry name" value="zf-4CXXC_R1"/>
    <property type="match status" value="1"/>
</dbReference>
<comment type="caution">
    <text evidence="12">The sequence shown here is derived from an EMBL/GenBank/DDBJ whole genome shotgun (WGS) entry which is preliminary data.</text>
</comment>
<feature type="domain" description="Zinc-finger" evidence="11">
    <location>
        <begin position="52"/>
        <end position="151"/>
    </location>
</feature>
<evidence type="ECO:0000256" key="5">
    <source>
        <dbReference type="ARBA" id="ARBA00022553"/>
    </source>
</evidence>
<protein>
    <recommendedName>
        <fullName evidence="11">Zinc-finger domain-containing protein</fullName>
    </recommendedName>
</protein>
<evidence type="ECO:0000259" key="11">
    <source>
        <dbReference type="Pfam" id="PF10497"/>
    </source>
</evidence>
<keyword evidence="5" id="KW-0597">Phosphoprotein</keyword>
<gene>
    <name evidence="12" type="ORF">ILEXP_LOCUS21331</name>
</gene>